<comment type="catalytic activity">
    <reaction evidence="1">
        <text>ATP + protein L-histidine = ADP + protein N-phospho-L-histidine.</text>
        <dbReference type="EC" id="2.7.13.3"/>
    </reaction>
</comment>
<dbReference type="PANTHER" id="PTHR24421">
    <property type="entry name" value="NITRATE/NITRITE SENSOR PROTEIN NARX-RELATED"/>
    <property type="match status" value="1"/>
</dbReference>
<organism evidence="22 23">
    <name type="scientific">Mastigocoleus testarum BC008</name>
    <dbReference type="NCBI Taxonomy" id="371196"/>
    <lineage>
        <taxon>Bacteria</taxon>
        <taxon>Bacillati</taxon>
        <taxon>Cyanobacteriota</taxon>
        <taxon>Cyanophyceae</taxon>
        <taxon>Nostocales</taxon>
        <taxon>Hapalosiphonaceae</taxon>
        <taxon>Mastigocoleus</taxon>
    </lineage>
</organism>
<dbReference type="OrthoDB" id="199946at2"/>
<evidence type="ECO:0000256" key="4">
    <source>
        <dbReference type="ARBA" id="ARBA00012438"/>
    </source>
</evidence>
<comment type="function">
    <text evidence="17">Member of the two-component regulatory system NreB/NreC involved in the control of dissimilatory nitrate/nitrite reduction in response to oxygen. NreB functions as a direct oxygen sensor histidine kinase which is autophosphorylated, in the absence of oxygen, probably at the conserved histidine residue, and transfers its phosphate group probably to a conserved aspartate residue of NreC. NreB/NreC activates the expression of the nitrate (narGHJI) and nitrite (nir) reductase operons, as well as the putative nitrate transporter gene narT.</text>
</comment>
<keyword evidence="19" id="KW-0175">Coiled coil</keyword>
<keyword evidence="23" id="KW-1185">Reference proteome</keyword>
<dbReference type="SUPFAM" id="SSF55874">
    <property type="entry name" value="ATPase domain of HSP90 chaperone/DNA topoisomerase II/histidine kinase"/>
    <property type="match status" value="1"/>
</dbReference>
<feature type="coiled-coil region" evidence="19">
    <location>
        <begin position="262"/>
        <end position="289"/>
    </location>
</feature>
<dbReference type="InterPro" id="IPR005467">
    <property type="entry name" value="His_kinase_dom"/>
</dbReference>
<dbReference type="AlphaFoldDB" id="A0A0V7ZZ68"/>
<dbReference type="InterPro" id="IPR036890">
    <property type="entry name" value="HATPase_C_sf"/>
</dbReference>
<evidence type="ECO:0000256" key="10">
    <source>
        <dbReference type="ARBA" id="ARBA00022723"/>
    </source>
</evidence>
<dbReference type="Gene3D" id="3.30.565.10">
    <property type="entry name" value="Histidine kinase-like ATPase, C-terminal domain"/>
    <property type="match status" value="1"/>
</dbReference>
<evidence type="ECO:0000256" key="7">
    <source>
        <dbReference type="ARBA" id="ARBA00022490"/>
    </source>
</evidence>
<dbReference type="InterPro" id="IPR003594">
    <property type="entry name" value="HATPase_dom"/>
</dbReference>
<keyword evidence="20" id="KW-0812">Transmembrane</keyword>
<accession>A0A0V7ZZ68</accession>
<dbReference type="GO" id="GO:0046872">
    <property type="term" value="F:metal ion binding"/>
    <property type="evidence" value="ECO:0007669"/>
    <property type="project" value="UniProtKB-KW"/>
</dbReference>
<name>A0A0V7ZZ68_9CYAN</name>
<dbReference type="Proteomes" id="UP000053372">
    <property type="component" value="Unassembled WGS sequence"/>
</dbReference>
<keyword evidence="20" id="KW-0472">Membrane</keyword>
<evidence type="ECO:0000256" key="13">
    <source>
        <dbReference type="ARBA" id="ARBA00022840"/>
    </source>
</evidence>
<keyword evidence="9" id="KW-0808">Transferase</keyword>
<evidence type="ECO:0000256" key="15">
    <source>
        <dbReference type="ARBA" id="ARBA00023012"/>
    </source>
</evidence>
<evidence type="ECO:0000256" key="16">
    <source>
        <dbReference type="ARBA" id="ARBA00023014"/>
    </source>
</evidence>
<evidence type="ECO:0000256" key="20">
    <source>
        <dbReference type="SAM" id="Phobius"/>
    </source>
</evidence>
<keyword evidence="16" id="KW-0411">Iron-sulfur</keyword>
<comment type="cofactor">
    <cofactor evidence="2">
        <name>[4Fe-4S] cluster</name>
        <dbReference type="ChEBI" id="CHEBI:49883"/>
    </cofactor>
</comment>
<reference evidence="22 23" key="1">
    <citation type="journal article" date="2015" name="Genome Announc.">
        <title>Draft Genome of the Euendolithic (true boring) Cyanobacterium Mastigocoleus testarum strain BC008.</title>
        <authorList>
            <person name="Guida B.S."/>
            <person name="Garcia-Pichel F."/>
        </authorList>
    </citation>
    <scope>NUCLEOTIDE SEQUENCE [LARGE SCALE GENOMIC DNA]</scope>
    <source>
        <strain evidence="22 23">BC008</strain>
    </source>
</reference>
<sequence>MQRLNWKKHPFRLLFYLELILLGIAFLAVFSRLQIPREYLPPPHLLRPHRFNQPLIIFTPGILVSLGILALMGLRLPFGSRFIQGLHTSVGLGLSWLIILWGGRGERVFPALLLVVAIRACLMFPWSGRIVVGIFTYISFILMQMMSVMQIQPFGVSLGKRLPRVLRRISPDLAQQFLIYWKLNAAVMFGLVLIFVMLLVGTLLAQKQSREKLAVANQRLREYALLIENQATLQERNRIAREIHDSVGHSLTAQSIQLENVAMQINVNLEQAKQHLDKARQLGKEALQNVRNSVATLRKNPLQGKSLTDALINLIQDFERTTGTKVVSEIYLQSSLPDEISTALYRVVQEALTNVSKHGYAEWVKLDVKERITHISLLLEDNGQGFDPNENTTGFGLRGMRERVETFGGLFQLNSQPDQGCKIQIEIPLSVQHDPSFTG</sequence>
<evidence type="ECO:0000256" key="3">
    <source>
        <dbReference type="ARBA" id="ARBA00004496"/>
    </source>
</evidence>
<dbReference type="GO" id="GO:0005737">
    <property type="term" value="C:cytoplasm"/>
    <property type="evidence" value="ECO:0007669"/>
    <property type="project" value="UniProtKB-SubCell"/>
</dbReference>
<dbReference type="GO" id="GO:0016020">
    <property type="term" value="C:membrane"/>
    <property type="evidence" value="ECO:0007669"/>
    <property type="project" value="InterPro"/>
</dbReference>
<dbReference type="GO" id="GO:0005524">
    <property type="term" value="F:ATP binding"/>
    <property type="evidence" value="ECO:0007669"/>
    <property type="project" value="UniProtKB-KW"/>
</dbReference>
<feature type="transmembrane region" description="Helical" evidence="20">
    <location>
        <begin position="54"/>
        <end position="76"/>
    </location>
</feature>
<dbReference type="PROSITE" id="PS50109">
    <property type="entry name" value="HIS_KIN"/>
    <property type="match status" value="1"/>
</dbReference>
<evidence type="ECO:0000256" key="5">
    <source>
        <dbReference type="ARBA" id="ARBA00017322"/>
    </source>
</evidence>
<dbReference type="EMBL" id="LMTZ01000016">
    <property type="protein sequence ID" value="KST69649.1"/>
    <property type="molecule type" value="Genomic_DNA"/>
</dbReference>
<keyword evidence="8" id="KW-0597">Phosphoprotein</keyword>
<evidence type="ECO:0000256" key="6">
    <source>
        <dbReference type="ARBA" id="ARBA00022485"/>
    </source>
</evidence>
<comment type="caution">
    <text evidence="22">The sequence shown here is derived from an EMBL/GenBank/DDBJ whole genome shotgun (WGS) entry which is preliminary data.</text>
</comment>
<dbReference type="GO" id="GO:0000155">
    <property type="term" value="F:phosphorelay sensor kinase activity"/>
    <property type="evidence" value="ECO:0007669"/>
    <property type="project" value="InterPro"/>
</dbReference>
<dbReference type="GO" id="GO:0051539">
    <property type="term" value="F:4 iron, 4 sulfur cluster binding"/>
    <property type="evidence" value="ECO:0007669"/>
    <property type="project" value="UniProtKB-KW"/>
</dbReference>
<keyword evidence="12 22" id="KW-0418">Kinase</keyword>
<dbReference type="Pfam" id="PF02518">
    <property type="entry name" value="HATPase_c"/>
    <property type="match status" value="1"/>
</dbReference>
<dbReference type="Pfam" id="PF07730">
    <property type="entry name" value="HisKA_3"/>
    <property type="match status" value="1"/>
</dbReference>
<feature type="transmembrane region" description="Helical" evidence="20">
    <location>
        <begin position="13"/>
        <end position="33"/>
    </location>
</feature>
<evidence type="ECO:0000256" key="8">
    <source>
        <dbReference type="ARBA" id="ARBA00022553"/>
    </source>
</evidence>
<comment type="subcellular location">
    <subcellularLocation>
        <location evidence="3">Cytoplasm</location>
    </subcellularLocation>
</comment>
<evidence type="ECO:0000256" key="1">
    <source>
        <dbReference type="ARBA" id="ARBA00000085"/>
    </source>
</evidence>
<dbReference type="RefSeq" id="WP_036265282.1">
    <property type="nucleotide sequence ID" value="NZ_LMTZ01000016.1"/>
</dbReference>
<feature type="transmembrane region" description="Helical" evidence="20">
    <location>
        <begin position="82"/>
        <end position="101"/>
    </location>
</feature>
<evidence type="ECO:0000256" key="2">
    <source>
        <dbReference type="ARBA" id="ARBA00001966"/>
    </source>
</evidence>
<evidence type="ECO:0000313" key="23">
    <source>
        <dbReference type="Proteomes" id="UP000053372"/>
    </source>
</evidence>
<proteinExistence type="predicted"/>
<feature type="transmembrane region" description="Helical" evidence="20">
    <location>
        <begin position="179"/>
        <end position="205"/>
    </location>
</feature>
<evidence type="ECO:0000256" key="11">
    <source>
        <dbReference type="ARBA" id="ARBA00022741"/>
    </source>
</evidence>
<evidence type="ECO:0000313" key="22">
    <source>
        <dbReference type="EMBL" id="KST69649.1"/>
    </source>
</evidence>
<dbReference type="Gene3D" id="1.20.5.1930">
    <property type="match status" value="1"/>
</dbReference>
<keyword evidence="6" id="KW-0004">4Fe-4S</keyword>
<keyword evidence="13" id="KW-0067">ATP-binding</keyword>
<dbReference type="InterPro" id="IPR050482">
    <property type="entry name" value="Sensor_HK_TwoCompSys"/>
</dbReference>
<evidence type="ECO:0000256" key="19">
    <source>
        <dbReference type="SAM" id="Coils"/>
    </source>
</evidence>
<evidence type="ECO:0000256" key="9">
    <source>
        <dbReference type="ARBA" id="ARBA00022679"/>
    </source>
</evidence>
<keyword evidence="11" id="KW-0547">Nucleotide-binding</keyword>
<dbReference type="CDD" id="cd16917">
    <property type="entry name" value="HATPase_UhpB-NarQ-NarX-like"/>
    <property type="match status" value="1"/>
</dbReference>
<dbReference type="PRINTS" id="PR00344">
    <property type="entry name" value="BCTRLSENSOR"/>
</dbReference>
<gene>
    <name evidence="22" type="ORF">BC008_04930</name>
</gene>
<evidence type="ECO:0000256" key="14">
    <source>
        <dbReference type="ARBA" id="ARBA00023004"/>
    </source>
</evidence>
<dbReference type="InterPro" id="IPR004358">
    <property type="entry name" value="Sig_transdc_His_kin-like_C"/>
</dbReference>
<dbReference type="SMART" id="SM00387">
    <property type="entry name" value="HATPase_c"/>
    <property type="match status" value="1"/>
</dbReference>
<protein>
    <recommendedName>
        <fullName evidence="5">Oxygen sensor histidine kinase NreB</fullName>
        <ecNumber evidence="4">2.7.13.3</ecNumber>
    </recommendedName>
    <alternativeName>
        <fullName evidence="18">Nitrogen regulation protein B</fullName>
    </alternativeName>
</protein>
<keyword evidence="20" id="KW-1133">Transmembrane helix</keyword>
<dbReference type="PANTHER" id="PTHR24421:SF10">
    <property type="entry name" value="NITRATE_NITRITE SENSOR PROTEIN NARQ"/>
    <property type="match status" value="1"/>
</dbReference>
<keyword evidence="10" id="KW-0479">Metal-binding</keyword>
<dbReference type="InterPro" id="IPR011712">
    <property type="entry name" value="Sig_transdc_His_kin_sub3_dim/P"/>
</dbReference>
<dbReference type="GO" id="GO:0046983">
    <property type="term" value="F:protein dimerization activity"/>
    <property type="evidence" value="ECO:0007669"/>
    <property type="project" value="InterPro"/>
</dbReference>
<keyword evidence="7" id="KW-0963">Cytoplasm</keyword>
<dbReference type="EC" id="2.7.13.3" evidence="4"/>
<evidence type="ECO:0000256" key="12">
    <source>
        <dbReference type="ARBA" id="ARBA00022777"/>
    </source>
</evidence>
<evidence type="ECO:0000256" key="18">
    <source>
        <dbReference type="ARBA" id="ARBA00030800"/>
    </source>
</evidence>
<keyword evidence="14" id="KW-0408">Iron</keyword>
<evidence type="ECO:0000256" key="17">
    <source>
        <dbReference type="ARBA" id="ARBA00024827"/>
    </source>
</evidence>
<evidence type="ECO:0000259" key="21">
    <source>
        <dbReference type="PROSITE" id="PS50109"/>
    </source>
</evidence>
<keyword evidence="15" id="KW-0902">Two-component regulatory system</keyword>
<feature type="domain" description="Histidine kinase" evidence="21">
    <location>
        <begin position="344"/>
        <end position="431"/>
    </location>
</feature>